<feature type="domain" description="PAS" evidence="11">
    <location>
        <begin position="78"/>
        <end position="122"/>
    </location>
</feature>
<dbReference type="AlphaFoldDB" id="A0AA48HNF5"/>
<keyword evidence="6" id="KW-0805">Transcription regulation</keyword>
<dbReference type="Gene3D" id="1.10.10.60">
    <property type="entry name" value="Homeodomain-like"/>
    <property type="match status" value="1"/>
</dbReference>
<dbReference type="InterPro" id="IPR035965">
    <property type="entry name" value="PAS-like_dom_sf"/>
</dbReference>
<dbReference type="CDD" id="cd00130">
    <property type="entry name" value="PAS"/>
    <property type="match status" value="1"/>
</dbReference>
<dbReference type="SUPFAM" id="SSF46689">
    <property type="entry name" value="Homeodomain-like"/>
    <property type="match status" value="1"/>
</dbReference>
<dbReference type="EMBL" id="AP027272">
    <property type="protein sequence ID" value="BDX05727.1"/>
    <property type="molecule type" value="Genomic_DNA"/>
</dbReference>
<evidence type="ECO:0000256" key="7">
    <source>
        <dbReference type="ARBA" id="ARBA00023125"/>
    </source>
</evidence>
<evidence type="ECO:0000256" key="2">
    <source>
        <dbReference type="ARBA" id="ARBA00022490"/>
    </source>
</evidence>
<reference evidence="13" key="1">
    <citation type="submission" date="2023-01" db="EMBL/GenBank/DDBJ databases">
        <title>Complete genome sequence of Planctobacterium marinum strain Dej080120_11.</title>
        <authorList>
            <person name="Ueki S."/>
            <person name="Maruyama F."/>
        </authorList>
    </citation>
    <scope>NUCLEOTIDE SEQUENCE</scope>
    <source>
        <strain evidence="13">Dej080120_11</strain>
    </source>
</reference>
<dbReference type="GO" id="GO:0003677">
    <property type="term" value="F:DNA binding"/>
    <property type="evidence" value="ECO:0007669"/>
    <property type="project" value="UniProtKB-KW"/>
</dbReference>
<dbReference type="NCBIfam" id="TIGR04381">
    <property type="entry name" value="HTH_TypR"/>
    <property type="match status" value="1"/>
</dbReference>
<dbReference type="SMART" id="SM00091">
    <property type="entry name" value="PAS"/>
    <property type="match status" value="1"/>
</dbReference>
<dbReference type="InterPro" id="IPR058031">
    <property type="entry name" value="AAA_lid_NorR"/>
</dbReference>
<keyword evidence="4" id="KW-0547">Nucleotide-binding</keyword>
<protein>
    <submittedName>
        <fullName evidence="13">TyrR family transcriptional regulator</fullName>
    </submittedName>
</protein>
<proteinExistence type="predicted"/>
<dbReference type="InterPro" id="IPR000014">
    <property type="entry name" value="PAS"/>
</dbReference>
<evidence type="ECO:0000259" key="11">
    <source>
        <dbReference type="PROSITE" id="PS50112"/>
    </source>
</evidence>
<evidence type="ECO:0000313" key="13">
    <source>
        <dbReference type="EMBL" id="BDX05727.1"/>
    </source>
</evidence>
<dbReference type="InterPro" id="IPR013767">
    <property type="entry name" value="PAS_fold"/>
</dbReference>
<sequence>MRLEITCHDRLGITQDVLDILVKYNIDLRGIEIDPAGKIFLSFPTIEFNEFQHLMPEIRKLSGVTDVKTTPFMPIERERNELNAILETLPDPVFSVDAKGRIMLTNDAAASSLDEERQSLLGIQVSELVKGFNVVKWLESKDINIQAHKVKFVEQDFLADFFPVFVPDSSQSPILAGAVILLKSEFRLGQQFSVFHQPGEESFNHIFAQSTAMKRTVREAKKFAESNLPLLFFGETGTGKETLARACHSITAGSEKVFCQVVVTGKSDEELDGILFGDNTTPGVLNDEQNGTVLLKEINDLSAFIQAKLWAWLQQNEKQYQSGNSESKQARLMVTTQEDISLAVTEGKFREDLYFRLTSLVLPVPSLRDRKGDVIGLAELFLKQQALRMGKRVPKLSRAAVDLLQAHSWPGNVRQLENTVCRAMLTATGREIHKENIQLPGNASGFSFSSTDFEGTLDEAVKKFEKSLLRQLYPSYPSTRQLAKKLGLSHTAIANKLREYGISRKTIKI</sequence>
<feature type="domain" description="Sigma-54 factor interaction" evidence="10">
    <location>
        <begin position="206"/>
        <end position="425"/>
    </location>
</feature>
<dbReference type="Gene3D" id="3.40.50.300">
    <property type="entry name" value="P-loop containing nucleotide triphosphate hydrolases"/>
    <property type="match status" value="1"/>
</dbReference>
<dbReference type="PROSITE" id="PS00675">
    <property type="entry name" value="SIGMA54_INTERACT_1"/>
    <property type="match status" value="1"/>
</dbReference>
<evidence type="ECO:0000313" key="14">
    <source>
        <dbReference type="Proteomes" id="UP001333710"/>
    </source>
</evidence>
<dbReference type="Pfam" id="PF25601">
    <property type="entry name" value="AAA_lid_14"/>
    <property type="match status" value="1"/>
</dbReference>
<dbReference type="SUPFAM" id="SSF55785">
    <property type="entry name" value="PYP-like sensor domain (PAS domain)"/>
    <property type="match status" value="1"/>
</dbReference>
<dbReference type="InterPro" id="IPR002078">
    <property type="entry name" value="Sigma_54_int"/>
</dbReference>
<keyword evidence="5" id="KW-0067">ATP-binding</keyword>
<feature type="domain" description="ACT" evidence="12">
    <location>
        <begin position="2"/>
        <end position="72"/>
    </location>
</feature>
<evidence type="ECO:0000256" key="6">
    <source>
        <dbReference type="ARBA" id="ARBA00023015"/>
    </source>
</evidence>
<dbReference type="InterPro" id="IPR030828">
    <property type="entry name" value="HTH_TyrR"/>
</dbReference>
<dbReference type="Pfam" id="PF18024">
    <property type="entry name" value="HTH_50"/>
    <property type="match status" value="1"/>
</dbReference>
<comment type="subcellular location">
    <subcellularLocation>
        <location evidence="1">Cytoplasm</location>
    </subcellularLocation>
</comment>
<dbReference type="GO" id="GO:0005737">
    <property type="term" value="C:cytoplasm"/>
    <property type="evidence" value="ECO:0007669"/>
    <property type="project" value="UniProtKB-SubCell"/>
</dbReference>
<dbReference type="InterPro" id="IPR009057">
    <property type="entry name" value="Homeodomain-like_sf"/>
</dbReference>
<evidence type="ECO:0000256" key="9">
    <source>
        <dbReference type="ARBA" id="ARBA00023163"/>
    </source>
</evidence>
<evidence type="ECO:0000256" key="4">
    <source>
        <dbReference type="ARBA" id="ARBA00022741"/>
    </source>
</evidence>
<keyword evidence="7" id="KW-0238">DNA-binding</keyword>
<dbReference type="Pfam" id="PF00158">
    <property type="entry name" value="Sigma54_activat"/>
    <property type="match status" value="1"/>
</dbReference>
<dbReference type="GO" id="GO:0005524">
    <property type="term" value="F:ATP binding"/>
    <property type="evidence" value="ECO:0007669"/>
    <property type="project" value="UniProtKB-KW"/>
</dbReference>
<keyword evidence="2" id="KW-0963">Cytoplasm</keyword>
<dbReference type="Gene3D" id="1.10.8.60">
    <property type="match status" value="1"/>
</dbReference>
<dbReference type="Proteomes" id="UP001333710">
    <property type="component" value="Chromosome"/>
</dbReference>
<gene>
    <name evidence="13" type="primary">tyrR</name>
    <name evidence="13" type="ORF">MACH26_12480</name>
</gene>
<dbReference type="CDD" id="cd04877">
    <property type="entry name" value="ACT_TyrR"/>
    <property type="match status" value="1"/>
</dbReference>
<dbReference type="InterPro" id="IPR025944">
    <property type="entry name" value="Sigma_54_int_dom_CS"/>
</dbReference>
<name>A0AA48HNF5_9ALTE</name>
<dbReference type="PROSITE" id="PS50045">
    <property type="entry name" value="SIGMA54_INTERACT_4"/>
    <property type="match status" value="1"/>
</dbReference>
<evidence type="ECO:0000256" key="5">
    <source>
        <dbReference type="ARBA" id="ARBA00022840"/>
    </source>
</evidence>
<dbReference type="InterPro" id="IPR025662">
    <property type="entry name" value="Sigma_54_int_dom_ATP-bd_1"/>
</dbReference>
<dbReference type="Pfam" id="PF01842">
    <property type="entry name" value="ACT"/>
    <property type="match status" value="1"/>
</dbReference>
<dbReference type="PROSITE" id="PS51671">
    <property type="entry name" value="ACT"/>
    <property type="match status" value="1"/>
</dbReference>
<keyword evidence="14" id="KW-1185">Reference proteome</keyword>
<evidence type="ECO:0000256" key="1">
    <source>
        <dbReference type="ARBA" id="ARBA00004496"/>
    </source>
</evidence>
<dbReference type="PROSITE" id="PS00688">
    <property type="entry name" value="SIGMA54_INTERACT_3"/>
    <property type="match status" value="1"/>
</dbReference>
<dbReference type="GO" id="GO:0006355">
    <property type="term" value="P:regulation of DNA-templated transcription"/>
    <property type="evidence" value="ECO:0007669"/>
    <property type="project" value="InterPro"/>
</dbReference>
<dbReference type="CDD" id="cd00009">
    <property type="entry name" value="AAA"/>
    <property type="match status" value="1"/>
</dbReference>
<dbReference type="PANTHER" id="PTHR32071">
    <property type="entry name" value="TRANSCRIPTIONAL REGULATORY PROTEIN"/>
    <property type="match status" value="1"/>
</dbReference>
<dbReference type="InterPro" id="IPR002912">
    <property type="entry name" value="ACT_dom"/>
</dbReference>
<evidence type="ECO:0000256" key="3">
    <source>
        <dbReference type="ARBA" id="ARBA00022491"/>
    </source>
</evidence>
<dbReference type="PANTHER" id="PTHR32071:SF3">
    <property type="entry name" value="HTH-TYPE TRANSCRIPTIONAL REGULATORY PROTEIN TYRR"/>
    <property type="match status" value="1"/>
</dbReference>
<dbReference type="Pfam" id="PF00989">
    <property type="entry name" value="PAS"/>
    <property type="match status" value="1"/>
</dbReference>
<dbReference type="SUPFAM" id="SSF52540">
    <property type="entry name" value="P-loop containing nucleoside triphosphate hydrolases"/>
    <property type="match status" value="1"/>
</dbReference>
<dbReference type="Gene3D" id="3.30.70.260">
    <property type="match status" value="1"/>
</dbReference>
<keyword evidence="3" id="KW-0678">Repressor</keyword>
<evidence type="ECO:0000256" key="8">
    <source>
        <dbReference type="ARBA" id="ARBA00023159"/>
    </source>
</evidence>
<organism evidence="13 14">
    <name type="scientific">Planctobacterium marinum</name>
    <dbReference type="NCBI Taxonomy" id="1631968"/>
    <lineage>
        <taxon>Bacteria</taxon>
        <taxon>Pseudomonadati</taxon>
        <taxon>Pseudomonadota</taxon>
        <taxon>Gammaproteobacteria</taxon>
        <taxon>Alteromonadales</taxon>
        <taxon>Alteromonadaceae</taxon>
        <taxon>Planctobacterium</taxon>
    </lineage>
</organism>
<dbReference type="RefSeq" id="WP_338291717.1">
    <property type="nucleotide sequence ID" value="NZ_AP027272.1"/>
</dbReference>
<keyword evidence="8" id="KW-0010">Activator</keyword>
<dbReference type="PROSITE" id="PS50112">
    <property type="entry name" value="PAS"/>
    <property type="match status" value="1"/>
</dbReference>
<dbReference type="InterPro" id="IPR045865">
    <property type="entry name" value="ACT-like_dom_sf"/>
</dbReference>
<accession>A0AA48HNF5</accession>
<evidence type="ECO:0000259" key="10">
    <source>
        <dbReference type="PROSITE" id="PS50045"/>
    </source>
</evidence>
<dbReference type="InterPro" id="IPR027417">
    <property type="entry name" value="P-loop_NTPase"/>
</dbReference>
<dbReference type="KEGG" id="pmaw:MACH26_12480"/>
<evidence type="ECO:0000259" key="12">
    <source>
        <dbReference type="PROSITE" id="PS51671"/>
    </source>
</evidence>
<keyword evidence="9" id="KW-0804">Transcription</keyword>
<dbReference type="Gene3D" id="3.30.450.20">
    <property type="entry name" value="PAS domain"/>
    <property type="match status" value="1"/>
</dbReference>
<dbReference type="SUPFAM" id="SSF55021">
    <property type="entry name" value="ACT-like"/>
    <property type="match status" value="1"/>
</dbReference>